<evidence type="ECO:0008006" key="2">
    <source>
        <dbReference type="Google" id="ProtNLM"/>
    </source>
</evidence>
<protein>
    <recommendedName>
        <fullName evidence="2">HNH nuclease domain-containing protein</fullName>
    </recommendedName>
</protein>
<comment type="caution">
    <text evidence="1">The sequence shown here is derived from an EMBL/GenBank/DDBJ whole genome shotgun (WGS) entry which is preliminary data.</text>
</comment>
<name>X1LNV7_9ZZZZ</name>
<feature type="non-terminal residue" evidence="1">
    <location>
        <position position="1"/>
    </location>
</feature>
<accession>X1LNV7</accession>
<dbReference type="AlphaFoldDB" id="X1LNV7"/>
<organism evidence="1">
    <name type="scientific">marine sediment metagenome</name>
    <dbReference type="NCBI Taxonomy" id="412755"/>
    <lineage>
        <taxon>unclassified sequences</taxon>
        <taxon>metagenomes</taxon>
        <taxon>ecological metagenomes</taxon>
    </lineage>
</organism>
<proteinExistence type="predicted"/>
<gene>
    <name evidence="1" type="ORF">S06H3_12390</name>
</gene>
<sequence>GCVLMPAHQNIWIAKKRIELVESRGGKCTWPGCDVDEDLEFAHVKHTELSGRGRGRKERYYDVIKNPDSYRLLCPFHHKLMDDEADAREAEE</sequence>
<reference evidence="1" key="1">
    <citation type="journal article" date="2014" name="Front. Microbiol.">
        <title>High frequency of phylogenetically diverse reductive dehalogenase-homologous genes in deep subseafloor sedimentary metagenomes.</title>
        <authorList>
            <person name="Kawai M."/>
            <person name="Futagami T."/>
            <person name="Toyoda A."/>
            <person name="Takaki Y."/>
            <person name="Nishi S."/>
            <person name="Hori S."/>
            <person name="Arai W."/>
            <person name="Tsubouchi T."/>
            <person name="Morono Y."/>
            <person name="Uchiyama I."/>
            <person name="Ito T."/>
            <person name="Fujiyama A."/>
            <person name="Inagaki F."/>
            <person name="Takami H."/>
        </authorList>
    </citation>
    <scope>NUCLEOTIDE SEQUENCE</scope>
    <source>
        <strain evidence="1">Expedition CK06-06</strain>
    </source>
</reference>
<evidence type="ECO:0000313" key="1">
    <source>
        <dbReference type="EMBL" id="GAI07496.1"/>
    </source>
</evidence>
<dbReference type="EMBL" id="BARV01006068">
    <property type="protein sequence ID" value="GAI07496.1"/>
    <property type="molecule type" value="Genomic_DNA"/>
</dbReference>